<accession>A0A2A7I0L1</accession>
<evidence type="ECO:0000313" key="2">
    <source>
        <dbReference type="EMBL" id="PEC22862.1"/>
    </source>
</evidence>
<feature type="region of interest" description="Disordered" evidence="1">
    <location>
        <begin position="215"/>
        <end position="262"/>
    </location>
</feature>
<reference evidence="2 3" key="1">
    <citation type="submission" date="2017-09" db="EMBL/GenBank/DDBJ databases">
        <title>Large-scale bioinformatics analysis of Bacillus genomes uncovers conserved roles of natural products in bacterial physiology.</title>
        <authorList>
            <consortium name="Agbiome Team Llc"/>
            <person name="Bleich R.M."/>
            <person name="Grubbs K.J."/>
            <person name="Santa Maria K.C."/>
            <person name="Allen S.E."/>
            <person name="Farag S."/>
            <person name="Shank E.A."/>
            <person name="Bowers A."/>
        </authorList>
    </citation>
    <scope>NUCLEOTIDE SEQUENCE [LARGE SCALE GENOMIC DNA]</scope>
    <source>
        <strain evidence="2 3">AFS096845</strain>
    </source>
</reference>
<dbReference type="RefSeq" id="WP_097903056.1">
    <property type="nucleotide sequence ID" value="NZ_NVLK01000010.1"/>
</dbReference>
<feature type="compositionally biased region" description="Basic and acidic residues" evidence="1">
    <location>
        <begin position="435"/>
        <end position="445"/>
    </location>
</feature>
<gene>
    <name evidence="2" type="ORF">COM96_06190</name>
</gene>
<sequence>MDTTQSLLWIALPNGMTMDGNNRYLRLSVYVNPRLRSEQNTTLASFPDFSNWAYSMQPERATFSIEVDDGTQKKVVPAYRVTPPPIQQLWCSLFESNIPVHPHEFDDYSNRPIVSYPVKNVLEYLKNFYQKLVKEARYDLPCIIPPKKYSTGEDSPVVPPVRSNEEDRQEECVSIYQLINELVELHKRFDAHEVKREVDLSILLNKSLEEAKVEARRRRATGRTGDAIIPQFPSNQGPVSPTGPSGPSGPSGPVGPGDPRNHDVQDAFYRTMLFHYRPAWTHPKTLPDGPEAKAHFEKEIDFHQMLSALGDFPEILRRLGLIIDLYIPADSIPKTTNNPGKFKLRIVPNWSSHLPTRQNDDQTSWTEDYCPWTAYHYREVNGLELFTAYSSTNEIDGGILIPEKEEVELVQVDVDGAALKTLNLAATVAAQQKKKPTDKPIDSDKNSGVSPLRNGGISVVRNKNAEHLNKIFNRSNKLNQMLNSGPSEEPLYAEDLLRGYRLDVIDQNENRYSLHRRLGQYKILNAAGAFEIIDEGFIQPSVTSSPETHDPVNELYIHESLFTWHGWSLSAPRPGKSISQTASAPNPDEPETMPQQVNNTAMTRLGLETDFMVEPGTLPRLRFGNDYTFRVRTVDLAGNGPNLEEAKKIEAALSLNHSPIGYLKYLRFDPVNPPELVPRQLYSPSGNLNNPDTTAYAEGESLERLVIRSNYNKTTEEYAAANCVYQPFNDRHVAPPKASLQMIEEHGLLDEALDAKKSGMHPDQVRAVIQNVYYLATREAGSFNDDSLPSVRFIRTGSDPSSTDGYAVHTEKQLILPYLPDPSASGVVFHGLPGLDPEELLYIDLKSDPWYEVKPFRICIVEGSFVPLWDEKTRVLTIQLPKASIVPNIRVSSTFGGNLKDMGLLQWVKEDKNKNYWTDQKLLELENDILYGRTWLFTPFREITLVHAVQQPLDFPAQPTLGITARGPNSTEAYLFGNIYVHIPSTSKVDILAEWGERIDDITKPEPELEPVPFRDHVMELPIWLDHGKEVKVKINPDALRLEKNESRLVFDSKLAEDAYKELLTKPATPENQEQMNLASKVEKHGFGDTKYRRVRYKVRATTRFREYFSTSMPNEDLVRDTKEIEIDVLSSARPSKSLVKYVLPTFSWQHINENAEKVTSVRRGGVRVYLDRPWWSSGDGEMLGVVLIENKVPKRDEDIYSYLTFWGQDPIQESPVLPLPTIEDFKNYKEVYDVHLFELPNQPVKVVCFEVEWDSERKMWYCDLELDTGNAYYPFIRLALVRFQPNSLIVPDDLRISPVVLADIVQTAPDRSLTVTRDPNQLRVYNVSVSGVTYSKKNLKDNPVSPATTLMNVQVQRQLAQIEDETIGWEDVPNFEEIVLHPGSPDANDVVIWEGQVAIPEENQGYPLRLVVKEIDVFYGAQPTETYQRIVYMDIIHL</sequence>
<feature type="region of interest" description="Disordered" evidence="1">
    <location>
        <begin position="575"/>
        <end position="594"/>
    </location>
</feature>
<evidence type="ECO:0000313" key="3">
    <source>
        <dbReference type="Proteomes" id="UP000220006"/>
    </source>
</evidence>
<name>A0A2A7I0L1_BACCE</name>
<dbReference type="Proteomes" id="UP000220006">
    <property type="component" value="Unassembled WGS sequence"/>
</dbReference>
<protein>
    <submittedName>
        <fullName evidence="2">Uncharacterized protein</fullName>
    </submittedName>
</protein>
<feature type="region of interest" description="Disordered" evidence="1">
    <location>
        <begin position="431"/>
        <end position="456"/>
    </location>
</feature>
<dbReference type="EMBL" id="NVLK01000010">
    <property type="protein sequence ID" value="PEC22862.1"/>
    <property type="molecule type" value="Genomic_DNA"/>
</dbReference>
<proteinExistence type="predicted"/>
<organism evidence="2 3">
    <name type="scientific">Bacillus cereus</name>
    <dbReference type="NCBI Taxonomy" id="1396"/>
    <lineage>
        <taxon>Bacteria</taxon>
        <taxon>Bacillati</taxon>
        <taxon>Bacillota</taxon>
        <taxon>Bacilli</taxon>
        <taxon>Bacillales</taxon>
        <taxon>Bacillaceae</taxon>
        <taxon>Bacillus</taxon>
        <taxon>Bacillus cereus group</taxon>
    </lineage>
</organism>
<evidence type="ECO:0000256" key="1">
    <source>
        <dbReference type="SAM" id="MobiDB-lite"/>
    </source>
</evidence>
<comment type="caution">
    <text evidence="2">The sequence shown here is derived from an EMBL/GenBank/DDBJ whole genome shotgun (WGS) entry which is preliminary data.</text>
</comment>